<organism evidence="7">
    <name type="scientific">Klebsiella pneumoniae subsp. pneumoniae NTUH-K2044</name>
    <dbReference type="NCBI Taxonomy" id="484021"/>
    <lineage>
        <taxon>Bacteria</taxon>
        <taxon>Pseudomonadati</taxon>
        <taxon>Pseudomonadota</taxon>
        <taxon>Gammaproteobacteria</taxon>
        <taxon>Enterobacterales</taxon>
        <taxon>Enterobacteriaceae</taxon>
        <taxon>Klebsiella/Raoultella group</taxon>
        <taxon>Klebsiella</taxon>
        <taxon>Klebsiella pneumoniae complex</taxon>
    </lineage>
</organism>
<dbReference type="Pfam" id="PF04932">
    <property type="entry name" value="Wzy_C"/>
    <property type="match status" value="1"/>
</dbReference>
<dbReference type="PANTHER" id="PTHR37422">
    <property type="entry name" value="TEICHURONIC ACID BIOSYNTHESIS PROTEIN TUAE"/>
    <property type="match status" value="1"/>
</dbReference>
<feature type="transmembrane region" description="Helical" evidence="5">
    <location>
        <begin position="243"/>
        <end position="262"/>
    </location>
</feature>
<evidence type="ECO:0000256" key="5">
    <source>
        <dbReference type="SAM" id="Phobius"/>
    </source>
</evidence>
<sequence length="408" mass="45252">MISGALYIIAVLSLSWLRPMVGLALASNAYLFNAMISGGDSDSPVFNVLGPLICFVTIFSKVILKDKVSLVRFKFADGIIFGFFLLYILSAFFSNDLVIGLEFSLRYLFLGASFYFFARFSYVLYLDKGKFINDYMHGILITGFIVAVTALMQNNSSSQYTMRLTVGDSSTIPLAITLGQAAVVNVYYIMTQKGKKSIPYLISFLPIVYAFLAANTRSVVIGFILALLLLLSSDKFSIVRKNFGKVLLAISGMAVFIGYIITNNAELVARLFSTFGHIATEQYGQSESERIDAWHHAIATFYEHPILGEGVGIFIQRFNMYPHNIFFESAAETGIVGILLTVVLIGSCFYSIITNKGDVKTPVVAAMFIFLFFVSLVSLSFWMHKALFTSIALIFITYGNLEKGQNNF</sequence>
<dbReference type="RefSeq" id="WP_015875025.1">
    <property type="nucleotide sequence ID" value="NC_012731.1"/>
</dbReference>
<dbReference type="AlphaFoldDB" id="A0A0P0YQ20"/>
<feature type="transmembrane region" description="Helical" evidence="5">
    <location>
        <begin position="202"/>
        <end position="231"/>
    </location>
</feature>
<keyword evidence="3 5" id="KW-1133">Transmembrane helix</keyword>
<dbReference type="KEGG" id="kpu:KP1_3714"/>
<feature type="transmembrane region" description="Helical" evidence="5">
    <location>
        <begin position="45"/>
        <end position="63"/>
    </location>
</feature>
<feature type="transmembrane region" description="Helical" evidence="5">
    <location>
        <begin position="364"/>
        <end position="383"/>
    </location>
</feature>
<feature type="domain" description="O-antigen ligase-related" evidence="6">
    <location>
        <begin position="203"/>
        <end position="341"/>
    </location>
</feature>
<gene>
    <name evidence="7" type="primary">wzy</name>
</gene>
<proteinExistence type="predicted"/>
<dbReference type="GO" id="GO:0016020">
    <property type="term" value="C:membrane"/>
    <property type="evidence" value="ECO:0007669"/>
    <property type="project" value="UniProtKB-SubCell"/>
</dbReference>
<keyword evidence="2 5" id="KW-0812">Transmembrane</keyword>
<accession>A0A0P0YQ20</accession>
<reference evidence="7" key="1">
    <citation type="submission" date="2014-04" db="EMBL/GenBank/DDBJ databases">
        <authorList>
            <person name="Harrison E."/>
        </authorList>
    </citation>
    <scope>NUCLEOTIDE SEQUENCE</scope>
    <source>
        <strain evidence="7">NTUH-K2044</strain>
    </source>
</reference>
<evidence type="ECO:0000256" key="4">
    <source>
        <dbReference type="ARBA" id="ARBA00023136"/>
    </source>
</evidence>
<comment type="subcellular location">
    <subcellularLocation>
        <location evidence="1">Membrane</location>
        <topology evidence="1">Multi-pass membrane protein</topology>
    </subcellularLocation>
</comment>
<evidence type="ECO:0000256" key="2">
    <source>
        <dbReference type="ARBA" id="ARBA00022692"/>
    </source>
</evidence>
<evidence type="ECO:0000256" key="3">
    <source>
        <dbReference type="ARBA" id="ARBA00022989"/>
    </source>
</evidence>
<feature type="transmembrane region" description="Helical" evidence="5">
    <location>
        <begin position="172"/>
        <end position="190"/>
    </location>
</feature>
<evidence type="ECO:0000256" key="1">
    <source>
        <dbReference type="ARBA" id="ARBA00004141"/>
    </source>
</evidence>
<reference evidence="7" key="2">
    <citation type="journal article" date="2015" name="Sci. Rep.">
        <title>Genetic analysis of capsular polysaccharide synthesis gene clusters in 79 capsular types of Klebsiella spp.</title>
        <authorList>
            <person name="Pan Y.J."/>
            <person name="Lin T.L."/>
            <person name="Chen C.T."/>
            <person name="Chen Y.Y."/>
            <person name="Hsieh P.F."/>
            <person name="Hsu C.R."/>
            <person name="Wu M.C."/>
            <person name="Wang J.T."/>
        </authorList>
    </citation>
    <scope>NUCLEOTIDE SEQUENCE</scope>
    <source>
        <strain evidence="7">NTUH-K2044</strain>
    </source>
</reference>
<dbReference type="InterPro" id="IPR051533">
    <property type="entry name" value="WaaL-like"/>
</dbReference>
<feature type="transmembrane region" description="Helical" evidence="5">
    <location>
        <begin position="325"/>
        <end position="352"/>
    </location>
</feature>
<name>A0A0P0YQ20_KLEPN</name>
<evidence type="ECO:0000259" key="6">
    <source>
        <dbReference type="Pfam" id="PF04932"/>
    </source>
</evidence>
<feature type="transmembrane region" description="Helical" evidence="5">
    <location>
        <begin position="75"/>
        <end position="93"/>
    </location>
</feature>
<evidence type="ECO:0000313" key="7">
    <source>
        <dbReference type="EMBL" id="BAT23159.1"/>
    </source>
</evidence>
<dbReference type="PANTHER" id="PTHR37422:SF13">
    <property type="entry name" value="LIPOPOLYSACCHARIDE BIOSYNTHESIS PROTEIN PA4999-RELATED"/>
    <property type="match status" value="1"/>
</dbReference>
<dbReference type="InterPro" id="IPR007016">
    <property type="entry name" value="O-antigen_ligase-rel_domated"/>
</dbReference>
<protein>
    <submittedName>
        <fullName evidence="7">O-antigen and lipid-linked capsular repeat unit polymerase</fullName>
    </submittedName>
</protein>
<dbReference type="EMBL" id="AB924547">
    <property type="protein sequence ID" value="BAT23159.1"/>
    <property type="molecule type" value="Genomic_DNA"/>
</dbReference>
<keyword evidence="4 5" id="KW-0472">Membrane</keyword>
<feature type="transmembrane region" description="Helical" evidence="5">
    <location>
        <begin position="105"/>
        <end position="126"/>
    </location>
</feature>
<feature type="transmembrane region" description="Helical" evidence="5">
    <location>
        <begin position="135"/>
        <end position="152"/>
    </location>
</feature>